<evidence type="ECO:0000313" key="1">
    <source>
        <dbReference type="EMBL" id="MFC5664450.1"/>
    </source>
</evidence>
<dbReference type="EMBL" id="JBHSOF010000017">
    <property type="protein sequence ID" value="MFC5664450.1"/>
    <property type="molecule type" value="Genomic_DNA"/>
</dbReference>
<comment type="caution">
    <text evidence="1">The sequence shown here is derived from an EMBL/GenBank/DDBJ whole genome shotgun (WGS) entry which is preliminary data.</text>
</comment>
<dbReference type="Proteomes" id="UP001595975">
    <property type="component" value="Unassembled WGS sequence"/>
</dbReference>
<accession>A0ABW0X7H5</accession>
<dbReference type="RefSeq" id="WP_380226146.1">
    <property type="nucleotide sequence ID" value="NZ_JBHSOF010000017.1"/>
</dbReference>
<sequence>MELFPIEAGVSEILRRCRVGGTRQVGTNDTGYESRAVIPRGDWRPLTTSQAKQLRGATDARRMVEIVRLPSEVFAAIIGAGQGRADIPVLPSTDATYRGAMTCTGDTLTTTVNPENDGLRIGLHLDNWDQQTCANRLDSRRRLMVNLGPAPRYLLIGEFDATWICRELYPGDHADRYPHTDDVAEFVARWSMECLRIRIDPGEGYVAPTEVLVHDGSTTGITGRSTAAFWLGHLPQGVLPSAL</sequence>
<evidence type="ECO:0000313" key="2">
    <source>
        <dbReference type="Proteomes" id="UP001595975"/>
    </source>
</evidence>
<protein>
    <submittedName>
        <fullName evidence="1">Uncharacterized protein</fullName>
    </submittedName>
</protein>
<keyword evidence="2" id="KW-1185">Reference proteome</keyword>
<reference evidence="2" key="1">
    <citation type="journal article" date="2019" name="Int. J. Syst. Evol. Microbiol.">
        <title>The Global Catalogue of Microorganisms (GCM) 10K type strain sequencing project: providing services to taxonomists for standard genome sequencing and annotation.</title>
        <authorList>
            <consortium name="The Broad Institute Genomics Platform"/>
            <consortium name="The Broad Institute Genome Sequencing Center for Infectious Disease"/>
            <person name="Wu L."/>
            <person name="Ma J."/>
        </authorList>
    </citation>
    <scope>NUCLEOTIDE SEQUENCE [LARGE SCALE GENOMIC DNA]</scope>
    <source>
        <strain evidence="2">CGMCC 4.1437</strain>
    </source>
</reference>
<gene>
    <name evidence="1" type="ORF">ACFP3U_15835</name>
</gene>
<name>A0ABW0X7H5_9ACTN</name>
<organism evidence="1 2">
    <name type="scientific">Kitasatospora misakiensis</name>
    <dbReference type="NCBI Taxonomy" id="67330"/>
    <lineage>
        <taxon>Bacteria</taxon>
        <taxon>Bacillati</taxon>
        <taxon>Actinomycetota</taxon>
        <taxon>Actinomycetes</taxon>
        <taxon>Kitasatosporales</taxon>
        <taxon>Streptomycetaceae</taxon>
        <taxon>Kitasatospora</taxon>
    </lineage>
</organism>
<proteinExistence type="predicted"/>